<evidence type="ECO:0000313" key="3">
    <source>
        <dbReference type="EMBL" id="MBG2878324.1"/>
    </source>
</evidence>
<dbReference type="SUPFAM" id="SSF48239">
    <property type="entry name" value="Terpenoid cyclases/Protein prenyltransferases"/>
    <property type="match status" value="2"/>
</dbReference>
<sequence>MEKNWSKQALIYTKSLKNDDGSYSFSNKNNSSSCLSTSFALLTLEVLQQKNSIELDSISYILKHQQNDGLFYDSIMEKNNKNQHDYKYISHQITYHAIMACDMLDIPLPHKLSFLNEYKDIIYLKEWLHNLNWSNPWLVSNNIMFILYFFIYEQENHKLDNSIYIKTIINWLIENQSSCTGYWDYNKKSTLHNQMAGAFHFLFFFDYMDIDIPLKNEIIKSTLLIQEYDGLYSYASGGGSCDDLDGIDLLCRLFNCKENEKHKNNIKKSLSKSYHSLIKNQNIDGGFCWAKRRNFKWKNIIYLVPLRLILQKKNIDAKNSFLMKSKNIIYSIFFKKKLTWCYSGIEDYKINIDDSDIFSTWFRVLSLTLIEKTLNNKDNIIRKKCGIGFFKKC</sequence>
<comment type="caution">
    <text evidence="3">The sequence shown here is derived from an EMBL/GenBank/DDBJ whole genome shotgun (WGS) entry which is preliminary data.</text>
</comment>
<keyword evidence="4" id="KW-1185">Reference proteome</keyword>
<dbReference type="InterPro" id="IPR008930">
    <property type="entry name" value="Terpenoid_cyclase/PrenylTrfase"/>
</dbReference>
<feature type="domain" description="Prenyltransferase alpha-alpha toroid" evidence="2">
    <location>
        <begin position="7"/>
        <end position="104"/>
    </location>
</feature>
<gene>
    <name evidence="3" type="ORF">I4902_03450</name>
</gene>
<dbReference type="EMBL" id="JADSJP010000004">
    <property type="protein sequence ID" value="MBG2878324.1"/>
    <property type="molecule type" value="Genomic_DNA"/>
</dbReference>
<organism evidence="3 4">
    <name type="scientific">Proteus alimentorum</name>
    <dbReference type="NCBI Taxonomy" id="1973495"/>
    <lineage>
        <taxon>Bacteria</taxon>
        <taxon>Pseudomonadati</taxon>
        <taxon>Pseudomonadota</taxon>
        <taxon>Gammaproteobacteria</taxon>
        <taxon>Enterobacterales</taxon>
        <taxon>Morganellaceae</taxon>
        <taxon>Proteus</taxon>
    </lineage>
</organism>
<accession>A0ABS0IQN7</accession>
<feature type="domain" description="Prenyltransferase alpha-alpha toroid" evidence="2">
    <location>
        <begin position="116"/>
        <end position="290"/>
    </location>
</feature>
<keyword evidence="1" id="KW-0677">Repeat</keyword>
<evidence type="ECO:0000259" key="2">
    <source>
        <dbReference type="Pfam" id="PF00432"/>
    </source>
</evidence>
<dbReference type="Proteomes" id="UP000614721">
    <property type="component" value="Unassembled WGS sequence"/>
</dbReference>
<evidence type="ECO:0000256" key="1">
    <source>
        <dbReference type="ARBA" id="ARBA00022737"/>
    </source>
</evidence>
<name>A0ABS0IQN7_9GAMM</name>
<dbReference type="Gene3D" id="1.50.10.20">
    <property type="match status" value="1"/>
</dbReference>
<reference evidence="3 4" key="1">
    <citation type="submission" date="2020-11" db="EMBL/GenBank/DDBJ databases">
        <title>Enhanced detection system for hospital associated transmission using whole genome sequencing surveillance.</title>
        <authorList>
            <person name="Harrison L.H."/>
            <person name="Van Tyne D."/>
            <person name="Marsh J.W."/>
            <person name="Griffith M.P."/>
            <person name="Snyder D.J."/>
            <person name="Cooper V.S."/>
            <person name="Mustapha M."/>
        </authorList>
    </citation>
    <scope>NUCLEOTIDE SEQUENCE [LARGE SCALE GENOMIC DNA]</scope>
    <source>
        <strain evidence="3 4">PR00075</strain>
    </source>
</reference>
<dbReference type="Pfam" id="PF00432">
    <property type="entry name" value="Prenyltrans"/>
    <property type="match status" value="2"/>
</dbReference>
<evidence type="ECO:0000313" key="4">
    <source>
        <dbReference type="Proteomes" id="UP000614721"/>
    </source>
</evidence>
<dbReference type="RefSeq" id="WP_196566832.1">
    <property type="nucleotide sequence ID" value="NZ_JADRYY010000008.1"/>
</dbReference>
<protein>
    <recommendedName>
        <fullName evidence="2">Prenyltransferase alpha-alpha toroid domain-containing protein</fullName>
    </recommendedName>
</protein>
<dbReference type="InterPro" id="IPR001330">
    <property type="entry name" value="Prenyltrans"/>
</dbReference>
<proteinExistence type="predicted"/>